<feature type="region of interest" description="Disordered" evidence="1">
    <location>
        <begin position="1"/>
        <end position="23"/>
    </location>
</feature>
<name>A0A1M5UFF5_9GAMM</name>
<evidence type="ECO:0000256" key="1">
    <source>
        <dbReference type="SAM" id="MobiDB-lite"/>
    </source>
</evidence>
<dbReference type="AlphaFoldDB" id="A0A1M5UFF5"/>
<reference evidence="3 4" key="1">
    <citation type="submission" date="2016-11" db="EMBL/GenBank/DDBJ databases">
        <authorList>
            <person name="Jaros S."/>
            <person name="Januszkiewicz K."/>
            <person name="Wedrychowicz H."/>
        </authorList>
    </citation>
    <scope>NUCLEOTIDE SEQUENCE [LARGE SCALE GENOMIC DNA]</scope>
    <source>
        <strain evidence="3 4">DSM 16917</strain>
    </source>
</reference>
<evidence type="ECO:0000313" key="3">
    <source>
        <dbReference type="EMBL" id="SHH61687.1"/>
    </source>
</evidence>
<keyword evidence="2" id="KW-0812">Transmembrane</keyword>
<keyword evidence="2" id="KW-0472">Membrane</keyword>
<dbReference type="EMBL" id="FQXG01000003">
    <property type="protein sequence ID" value="SHH61687.1"/>
    <property type="molecule type" value="Genomic_DNA"/>
</dbReference>
<feature type="transmembrane region" description="Helical" evidence="2">
    <location>
        <begin position="57"/>
        <end position="78"/>
    </location>
</feature>
<accession>A0A1M5UFF5</accession>
<organism evidence="3 4">
    <name type="scientific">Ferrimonas marina</name>
    <dbReference type="NCBI Taxonomy" id="299255"/>
    <lineage>
        <taxon>Bacteria</taxon>
        <taxon>Pseudomonadati</taxon>
        <taxon>Pseudomonadota</taxon>
        <taxon>Gammaproteobacteria</taxon>
        <taxon>Alteromonadales</taxon>
        <taxon>Ferrimonadaceae</taxon>
        <taxon>Ferrimonas</taxon>
    </lineage>
</organism>
<gene>
    <name evidence="3" type="ORF">SAMN02745129_2543</name>
</gene>
<evidence type="ECO:0000313" key="4">
    <source>
        <dbReference type="Proteomes" id="UP000184268"/>
    </source>
</evidence>
<proteinExistence type="predicted"/>
<protein>
    <submittedName>
        <fullName evidence="3">Uncharacterized protein</fullName>
    </submittedName>
</protein>
<sequence>MSRQGRANYARGSEHHNANPTNRIAQEWAEDLTDFIREPMQSHHTDRQFMNSAKLPLHLKLMLCGIMSLLAAFAVWPICLFERADKLADPNVVSRSLSDVAENAYLRHAPPLNSRRGIFDQYQSAFTERGHYVRWCLDGEIGDKSCAYLEQGTLYSSGFIVDCLKRPCRVSLPKADLADISPERAADTLDALLEELWGNTDTSRLTTKEGSIGLWDGDVLPSLHN</sequence>
<keyword evidence="2" id="KW-1133">Transmembrane helix</keyword>
<dbReference type="STRING" id="299255.SAMN02745129_2543"/>
<dbReference type="Proteomes" id="UP000184268">
    <property type="component" value="Unassembled WGS sequence"/>
</dbReference>
<keyword evidence="4" id="KW-1185">Reference proteome</keyword>
<evidence type="ECO:0000256" key="2">
    <source>
        <dbReference type="SAM" id="Phobius"/>
    </source>
</evidence>